<feature type="repeat" description="TPR" evidence="3">
    <location>
        <begin position="39"/>
        <end position="72"/>
    </location>
</feature>
<name>A0A9D8KDG1_9DELT</name>
<evidence type="ECO:0000313" key="4">
    <source>
        <dbReference type="EMBL" id="MBN1572054.1"/>
    </source>
</evidence>
<gene>
    <name evidence="4" type="ORF">JW984_02540</name>
</gene>
<feature type="repeat" description="TPR" evidence="3">
    <location>
        <begin position="121"/>
        <end position="154"/>
    </location>
</feature>
<accession>A0A9D8KDG1</accession>
<dbReference type="GO" id="GO:0097363">
    <property type="term" value="F:protein O-acetylglucosaminyltransferase activity"/>
    <property type="evidence" value="ECO:0007669"/>
    <property type="project" value="TreeGrafter"/>
</dbReference>
<dbReference type="PROSITE" id="PS50293">
    <property type="entry name" value="TPR_REGION"/>
    <property type="match status" value="2"/>
</dbReference>
<dbReference type="Proteomes" id="UP000809273">
    <property type="component" value="Unassembled WGS sequence"/>
</dbReference>
<dbReference type="Gene3D" id="1.25.40.10">
    <property type="entry name" value="Tetratricopeptide repeat domain"/>
    <property type="match status" value="2"/>
</dbReference>
<dbReference type="PANTHER" id="PTHR44366:SF1">
    <property type="entry name" value="UDP-N-ACETYLGLUCOSAMINE--PEPTIDE N-ACETYLGLUCOSAMINYLTRANSFERASE 110 KDA SUBUNIT"/>
    <property type="match status" value="1"/>
</dbReference>
<dbReference type="InterPro" id="IPR013105">
    <property type="entry name" value="TPR_2"/>
</dbReference>
<dbReference type="Pfam" id="PF07719">
    <property type="entry name" value="TPR_2"/>
    <property type="match status" value="1"/>
</dbReference>
<keyword evidence="1" id="KW-0677">Repeat</keyword>
<evidence type="ECO:0000313" key="5">
    <source>
        <dbReference type="Proteomes" id="UP000809273"/>
    </source>
</evidence>
<dbReference type="InterPro" id="IPR019734">
    <property type="entry name" value="TPR_rpt"/>
</dbReference>
<dbReference type="PANTHER" id="PTHR44366">
    <property type="entry name" value="UDP-N-ACETYLGLUCOSAMINE--PEPTIDE N-ACETYLGLUCOSAMINYLTRANSFERASE 110 KDA SUBUNIT"/>
    <property type="match status" value="1"/>
</dbReference>
<keyword evidence="2 3" id="KW-0802">TPR repeat</keyword>
<dbReference type="Pfam" id="PF14559">
    <property type="entry name" value="TPR_19"/>
    <property type="match status" value="1"/>
</dbReference>
<sequence>MIKLKSNLYWLGKEAYINNDYDAAMEYFSEIIKEGYEFADVYNMVGIIHHDNGKFDKAVQALEKAIKLNPKYTDASLNLAVIYNDMGQLEKARKIYAKAKQIVKEETTTDGLDPFSLGKLSNLHANLADIYYAHGIYKEAIKEYQKALALSPDFVDIRTKLGIALRESGKPRESIEELEKALALKPDYTQALLAIGLSHYIEENIEEAKKYWEKALKQNPDEKRAKFYLQMIEADIIS</sequence>
<comment type="caution">
    <text evidence="4">The sequence shown here is derived from an EMBL/GenBank/DDBJ whole genome shotgun (WGS) entry which is preliminary data.</text>
</comment>
<dbReference type="InterPro" id="IPR011990">
    <property type="entry name" value="TPR-like_helical_dom_sf"/>
</dbReference>
<evidence type="ECO:0000256" key="2">
    <source>
        <dbReference type="ARBA" id="ARBA00022803"/>
    </source>
</evidence>
<dbReference type="GO" id="GO:0006493">
    <property type="term" value="P:protein O-linked glycosylation"/>
    <property type="evidence" value="ECO:0007669"/>
    <property type="project" value="InterPro"/>
</dbReference>
<protein>
    <submittedName>
        <fullName evidence="4">Tetratricopeptide repeat protein</fullName>
    </submittedName>
</protein>
<feature type="repeat" description="TPR" evidence="3">
    <location>
        <begin position="155"/>
        <end position="188"/>
    </location>
</feature>
<dbReference type="SMART" id="SM00028">
    <property type="entry name" value="TPR"/>
    <property type="match status" value="5"/>
</dbReference>
<organism evidence="4 5">
    <name type="scientific">Candidatus Zymogenus saltonus</name>
    <dbReference type="NCBI Taxonomy" id="2844893"/>
    <lineage>
        <taxon>Bacteria</taxon>
        <taxon>Deltaproteobacteria</taxon>
        <taxon>Candidatus Zymogenia</taxon>
        <taxon>Candidatus Zymogeniales</taxon>
        <taxon>Candidatus Zymogenaceae</taxon>
        <taxon>Candidatus Zymogenus</taxon>
    </lineage>
</organism>
<reference evidence="4" key="1">
    <citation type="journal article" date="2021" name="Environ. Microbiol.">
        <title>Genomic characterization of three novel Desulfobacterota classes expand the metabolic and phylogenetic diversity of the phylum.</title>
        <authorList>
            <person name="Murphy C.L."/>
            <person name="Biggerstaff J."/>
            <person name="Eichhorn A."/>
            <person name="Ewing E."/>
            <person name="Shahan R."/>
            <person name="Soriano D."/>
            <person name="Stewart S."/>
            <person name="VanMol K."/>
            <person name="Walker R."/>
            <person name="Walters P."/>
            <person name="Elshahed M.S."/>
            <person name="Youssef N.H."/>
        </authorList>
    </citation>
    <scope>NUCLEOTIDE SEQUENCE</scope>
    <source>
        <strain evidence="4">Zod_Metabat.24</strain>
    </source>
</reference>
<dbReference type="Pfam" id="PF13174">
    <property type="entry name" value="TPR_6"/>
    <property type="match status" value="1"/>
</dbReference>
<proteinExistence type="predicted"/>
<dbReference type="EMBL" id="JAFGIX010000011">
    <property type="protein sequence ID" value="MBN1572054.1"/>
    <property type="molecule type" value="Genomic_DNA"/>
</dbReference>
<dbReference type="AlphaFoldDB" id="A0A9D8KDG1"/>
<evidence type="ECO:0000256" key="3">
    <source>
        <dbReference type="PROSITE-ProRule" id="PRU00339"/>
    </source>
</evidence>
<dbReference type="Pfam" id="PF13414">
    <property type="entry name" value="TPR_11"/>
    <property type="match status" value="1"/>
</dbReference>
<evidence type="ECO:0000256" key="1">
    <source>
        <dbReference type="ARBA" id="ARBA00022737"/>
    </source>
</evidence>
<feature type="repeat" description="TPR" evidence="3">
    <location>
        <begin position="189"/>
        <end position="222"/>
    </location>
</feature>
<dbReference type="InterPro" id="IPR037919">
    <property type="entry name" value="OGT"/>
</dbReference>
<reference evidence="4" key="2">
    <citation type="submission" date="2021-01" db="EMBL/GenBank/DDBJ databases">
        <authorList>
            <person name="Hahn C.R."/>
            <person name="Youssef N.H."/>
            <person name="Elshahed M."/>
        </authorList>
    </citation>
    <scope>NUCLEOTIDE SEQUENCE</scope>
    <source>
        <strain evidence="4">Zod_Metabat.24</strain>
    </source>
</reference>
<dbReference type="SUPFAM" id="SSF81901">
    <property type="entry name" value="HCP-like"/>
    <property type="match status" value="1"/>
</dbReference>
<dbReference type="PROSITE" id="PS50005">
    <property type="entry name" value="TPR"/>
    <property type="match status" value="4"/>
</dbReference>